<evidence type="ECO:0000313" key="1">
    <source>
        <dbReference type="EMBL" id="MBB6480889.1"/>
    </source>
</evidence>
<organism evidence="1 3">
    <name type="scientific">Spirochaeta isovalerica</name>
    <dbReference type="NCBI Taxonomy" id="150"/>
    <lineage>
        <taxon>Bacteria</taxon>
        <taxon>Pseudomonadati</taxon>
        <taxon>Spirochaetota</taxon>
        <taxon>Spirochaetia</taxon>
        <taxon>Spirochaetales</taxon>
        <taxon>Spirochaetaceae</taxon>
        <taxon>Spirochaeta</taxon>
    </lineage>
</organism>
<proteinExistence type="predicted"/>
<keyword evidence="3" id="KW-1185">Reference proteome</keyword>
<evidence type="ECO:0000313" key="3">
    <source>
        <dbReference type="Proteomes" id="UP000587760"/>
    </source>
</evidence>
<protein>
    <submittedName>
        <fullName evidence="1">Uncharacterized protein</fullName>
    </submittedName>
</protein>
<accession>A0A841RDG2</accession>
<dbReference type="RefSeq" id="WP_184747144.1">
    <property type="nucleotide sequence ID" value="NZ_JACHGJ010000004.1"/>
</dbReference>
<dbReference type="Proteomes" id="UP000587760">
    <property type="component" value="Unassembled WGS sequence"/>
</dbReference>
<comment type="caution">
    <text evidence="1">The sequence shown here is derived from an EMBL/GenBank/DDBJ whole genome shotgun (WGS) entry which is preliminary data.</text>
</comment>
<gene>
    <name evidence="1" type="ORF">HNR50_002562</name>
    <name evidence="2" type="ORF">HNR50_002574</name>
</gene>
<reference evidence="1 3" key="1">
    <citation type="submission" date="2020-08" db="EMBL/GenBank/DDBJ databases">
        <title>Genomic Encyclopedia of Type Strains, Phase IV (KMG-IV): sequencing the most valuable type-strain genomes for metagenomic binning, comparative biology and taxonomic classification.</title>
        <authorList>
            <person name="Goeker M."/>
        </authorList>
    </citation>
    <scope>NUCLEOTIDE SEQUENCE [LARGE SCALE GENOMIC DNA]</scope>
    <source>
        <strain evidence="1 3">DSM 2461</strain>
    </source>
</reference>
<dbReference type="EMBL" id="JACHGJ010000004">
    <property type="protein sequence ID" value="MBB6480889.1"/>
    <property type="molecule type" value="Genomic_DNA"/>
</dbReference>
<name>A0A841RDG2_9SPIO</name>
<dbReference type="AlphaFoldDB" id="A0A841RDG2"/>
<dbReference type="EMBL" id="JACHGJ010000004">
    <property type="protein sequence ID" value="MBB6480901.1"/>
    <property type="molecule type" value="Genomic_DNA"/>
</dbReference>
<evidence type="ECO:0000313" key="2">
    <source>
        <dbReference type="EMBL" id="MBB6480901.1"/>
    </source>
</evidence>
<sequence>MKTLSTSNLIEITYLLEMGNRITAVEAKPGAYDVTELFITLEGEMVELDHKNFLIGSIMPVSMIPKTMEAISNQIWKDQETAL</sequence>